<sequence>MDCKLCGRKEWLVDLSGSSLVVKASDGKMVMVTLPNPLQENLEDVIEVQGVGQGQKVTCQSYVTFPQMQAGKFDKGYYLYADKT</sequence>
<comment type="caution">
    <text evidence="1">The sequence shown here is derived from an EMBL/GenBank/DDBJ whole genome shotgun (WGS) entry which is preliminary data.</text>
</comment>
<organism evidence="1 2">
    <name type="scientific">Scylla paramamosain</name>
    <name type="common">Mud crab</name>
    <dbReference type="NCBI Taxonomy" id="85552"/>
    <lineage>
        <taxon>Eukaryota</taxon>
        <taxon>Metazoa</taxon>
        <taxon>Ecdysozoa</taxon>
        <taxon>Arthropoda</taxon>
        <taxon>Crustacea</taxon>
        <taxon>Multicrustacea</taxon>
        <taxon>Malacostraca</taxon>
        <taxon>Eumalacostraca</taxon>
        <taxon>Eucarida</taxon>
        <taxon>Decapoda</taxon>
        <taxon>Pleocyemata</taxon>
        <taxon>Brachyura</taxon>
        <taxon>Eubrachyura</taxon>
        <taxon>Portunoidea</taxon>
        <taxon>Portunidae</taxon>
        <taxon>Portuninae</taxon>
        <taxon>Scylla</taxon>
    </lineage>
</organism>
<keyword evidence="2" id="KW-1185">Reference proteome</keyword>
<dbReference type="EMBL" id="JARAKH010000055">
    <property type="protein sequence ID" value="KAK8375246.1"/>
    <property type="molecule type" value="Genomic_DNA"/>
</dbReference>
<dbReference type="Gene3D" id="2.40.50.140">
    <property type="entry name" value="Nucleic acid-binding proteins"/>
    <property type="match status" value="1"/>
</dbReference>
<reference evidence="1 2" key="1">
    <citation type="submission" date="2023-03" db="EMBL/GenBank/DDBJ databases">
        <title>High-quality genome of Scylla paramamosain provides insights in environmental adaptation.</title>
        <authorList>
            <person name="Zhang L."/>
        </authorList>
    </citation>
    <scope>NUCLEOTIDE SEQUENCE [LARGE SCALE GENOMIC DNA]</scope>
    <source>
        <strain evidence="1">LZ_2023a</strain>
        <tissue evidence="1">Muscle</tissue>
    </source>
</reference>
<name>A0AAW0SKF7_SCYPA</name>
<dbReference type="InterPro" id="IPR012340">
    <property type="entry name" value="NA-bd_OB-fold"/>
</dbReference>
<dbReference type="AlphaFoldDB" id="A0AAW0SKF7"/>
<proteinExistence type="predicted"/>
<gene>
    <name evidence="1" type="ORF">O3P69_020306</name>
</gene>
<evidence type="ECO:0000313" key="1">
    <source>
        <dbReference type="EMBL" id="KAK8375246.1"/>
    </source>
</evidence>
<accession>A0AAW0SKF7</accession>
<protein>
    <submittedName>
        <fullName evidence="1">Uncharacterized protein</fullName>
    </submittedName>
</protein>
<evidence type="ECO:0000313" key="2">
    <source>
        <dbReference type="Proteomes" id="UP001487740"/>
    </source>
</evidence>
<dbReference type="Proteomes" id="UP001487740">
    <property type="component" value="Unassembled WGS sequence"/>
</dbReference>